<gene>
    <name evidence="7" type="ORF">APD06_01665</name>
    <name evidence="6" type="ORF">APD06_05450</name>
    <name evidence="9" type="ORF">P9867_009560</name>
    <name evidence="8" type="ORF">P9867_12985</name>
</gene>
<dbReference type="PANTHER" id="PTHR30011:SF16">
    <property type="entry name" value="C2H2 FINGER DOMAIN TRANSCRIPTION FACTOR (EUROFUNG)-RELATED"/>
    <property type="match status" value="1"/>
</dbReference>
<dbReference type="EMBL" id="LLFE01000130">
    <property type="protein sequence ID" value="KQD14356.1"/>
    <property type="molecule type" value="Genomic_DNA"/>
</dbReference>
<evidence type="ECO:0000256" key="3">
    <source>
        <dbReference type="ARBA" id="ARBA00023002"/>
    </source>
</evidence>
<dbReference type="SUPFAM" id="SSF51679">
    <property type="entry name" value="Bacterial luciferase-like"/>
    <property type="match status" value="1"/>
</dbReference>
<dbReference type="InterPro" id="IPR020020">
    <property type="entry name" value="Luciferase-type_oxidoreductase"/>
</dbReference>
<evidence type="ECO:0000256" key="4">
    <source>
        <dbReference type="ARBA" id="ARBA00023033"/>
    </source>
</evidence>
<evidence type="ECO:0000313" key="11">
    <source>
        <dbReference type="Proteomes" id="UP001174156"/>
    </source>
</evidence>
<evidence type="ECO:0000313" key="8">
    <source>
        <dbReference type="EMBL" id="MDK4882577.1"/>
    </source>
</evidence>
<feature type="domain" description="Luciferase-like" evidence="5">
    <location>
        <begin position="31"/>
        <end position="243"/>
    </location>
</feature>
<dbReference type="GO" id="GO:0016705">
    <property type="term" value="F:oxidoreductase activity, acting on paired donors, with incorporation or reduction of molecular oxygen"/>
    <property type="evidence" value="ECO:0007669"/>
    <property type="project" value="InterPro"/>
</dbReference>
<organism evidence="8">
    <name type="scientific">Acinetobacter baumannii</name>
    <dbReference type="NCBI Taxonomy" id="470"/>
    <lineage>
        <taxon>Bacteria</taxon>
        <taxon>Pseudomonadati</taxon>
        <taxon>Pseudomonadota</taxon>
        <taxon>Gammaproteobacteria</taxon>
        <taxon>Moraxellales</taxon>
        <taxon>Moraxellaceae</taxon>
        <taxon>Acinetobacter</taxon>
        <taxon>Acinetobacter calcoaceticus/baumannii complex</taxon>
    </lineage>
</organism>
<evidence type="ECO:0000313" key="6">
    <source>
        <dbReference type="EMBL" id="KQD14356.1"/>
    </source>
</evidence>
<comment type="caution">
    <text evidence="8">The sequence shown here is derived from an EMBL/GenBank/DDBJ whole genome shotgun (WGS) entry which is preliminary data.</text>
</comment>
<keyword evidence="4" id="KW-0503">Monooxygenase</keyword>
<dbReference type="InterPro" id="IPR036661">
    <property type="entry name" value="Luciferase-like_sf"/>
</dbReference>
<proteinExistence type="predicted"/>
<dbReference type="EMBL" id="LLFE01000010">
    <property type="protein sequence ID" value="KQD22081.1"/>
    <property type="molecule type" value="Genomic_DNA"/>
</dbReference>
<dbReference type="EMBL" id="JARTMM020000001">
    <property type="protein sequence ID" value="MEC5496729.1"/>
    <property type="molecule type" value="Genomic_DNA"/>
</dbReference>
<keyword evidence="1" id="KW-0285">Flavoprotein</keyword>
<evidence type="ECO:0000259" key="5">
    <source>
        <dbReference type="Pfam" id="PF00296"/>
    </source>
</evidence>
<protein>
    <submittedName>
        <fullName evidence="8">LLM class oxidoreductase</fullName>
    </submittedName>
    <submittedName>
        <fullName evidence="6">Luciferase</fullName>
    </submittedName>
</protein>
<dbReference type="RefSeq" id="WP_000459701.1">
    <property type="nucleotide sequence ID" value="NZ_AP024802.1"/>
</dbReference>
<dbReference type="Proteomes" id="UP001174156">
    <property type="component" value="Unassembled WGS sequence"/>
</dbReference>
<reference evidence="6 10" key="1">
    <citation type="submission" date="2015-10" db="EMBL/GenBank/DDBJ databases">
        <title>The utility of whole genome sequencing in characterizing Acinetobacter epidemiology and analyzing hospital outbreaks.</title>
        <authorList>
            <person name="Ozer E.A."/>
            <person name="Fitzpatrick M.A."/>
            <person name="Hauser A.R."/>
        </authorList>
    </citation>
    <scope>NUCLEOTIDE SEQUENCE [LARGE SCALE GENOMIC DNA]</scope>
    <source>
        <strain evidence="6 10">ABBL059</strain>
    </source>
</reference>
<evidence type="ECO:0000256" key="2">
    <source>
        <dbReference type="ARBA" id="ARBA00022643"/>
    </source>
</evidence>
<evidence type="ECO:0000256" key="1">
    <source>
        <dbReference type="ARBA" id="ARBA00022630"/>
    </source>
</evidence>
<dbReference type="InterPro" id="IPR011251">
    <property type="entry name" value="Luciferase-like_dom"/>
</dbReference>
<keyword evidence="2" id="KW-0288">FMN</keyword>
<reference evidence="8" key="3">
    <citation type="submission" date="2023-01" db="EMBL/GenBank/DDBJ databases">
        <title>Genomic dissection of endemic carbapenem resistance: metallo-beta-lactamase gene dissemination through clonal, plasmid and integron transfer pathways.</title>
        <authorList>
            <person name="Macesic N."/>
        </authorList>
    </citation>
    <scope>NUCLEOTIDE SEQUENCE</scope>
    <source>
        <strain evidence="8">CPO519</strain>
    </source>
</reference>
<evidence type="ECO:0000313" key="7">
    <source>
        <dbReference type="EMBL" id="KQD22081.1"/>
    </source>
</evidence>
<dbReference type="PANTHER" id="PTHR30011">
    <property type="entry name" value="ALKANESULFONATE MONOOXYGENASE-RELATED"/>
    <property type="match status" value="1"/>
</dbReference>
<reference evidence="9 11" key="2">
    <citation type="journal article" date="2023" name="Nat. Commun.">
        <title>Genomic dissection of endemic carbapenem resistance reveals metallo-beta-lactamase dissemination through clonal, plasmid and integron transfer.</title>
        <authorList>
            <person name="Macesic N."/>
            <person name="Hawkey J."/>
            <person name="Vezina B."/>
            <person name="Wisniewski J.A."/>
            <person name="Cottingham H."/>
            <person name="Blakeway L.V."/>
            <person name="Harshegyi T."/>
            <person name="Pragastis K."/>
            <person name="Badoordeen G.Z."/>
            <person name="Dennison A."/>
            <person name="Spelman D.W."/>
            <person name="Jenney A.W.J."/>
            <person name="Peleg A.Y."/>
        </authorList>
    </citation>
    <scope>NUCLEOTIDE SEQUENCE [LARGE SCALE GENOMIC DNA]</scope>
    <source>
        <strain evidence="9 11">CPO519</strain>
    </source>
</reference>
<dbReference type="NCBIfam" id="TIGR03571">
    <property type="entry name" value="lucif_BA3436"/>
    <property type="match status" value="1"/>
</dbReference>
<sequence>MFDINNHIGFRRIFAPNKLTLGFILPLEAYPDTAAPMMNNHVELVKLADTAGFAALWARDIPLLDPNFGDAGQLYDPFTYLSFLSAHTQNIALATGSTVLTLRHPLHVAKQANSVDQLSNGRMVLGIASGDRGVEYPAFGLSQEYDERGERFREAYHYFRQAAEHEFPQHFSARFGELDGSLNLLPKAHQSRVPVVVTGSSRQDINWIAEHSDAWLYYFIDASRLSPLLHTWKVASKAFTQDGLPKPFAQGLFLDLASNPDHPVQSIHSGMRVGRNTLIKYLKRIQDMGVNHLTFNLKLSQRPAVEVVSELAEFVLPHFPAHD</sequence>
<dbReference type="Pfam" id="PF00296">
    <property type="entry name" value="Bac_luciferase"/>
    <property type="match status" value="1"/>
</dbReference>
<accession>A0A429LN26</accession>
<keyword evidence="3" id="KW-0560">Oxidoreductase</keyword>
<dbReference type="Proteomes" id="UP000051322">
    <property type="component" value="Unassembled WGS sequence"/>
</dbReference>
<evidence type="ECO:0000313" key="10">
    <source>
        <dbReference type="Proteomes" id="UP000051322"/>
    </source>
</evidence>
<reference evidence="9" key="4">
    <citation type="submission" date="2024-01" db="EMBL/GenBank/DDBJ databases">
        <authorList>
            <person name="Macesic N."/>
        </authorList>
    </citation>
    <scope>NUCLEOTIDE SEQUENCE</scope>
    <source>
        <strain evidence="9">CPO519</strain>
    </source>
</reference>
<dbReference type="EMBL" id="JARTMM010000051">
    <property type="protein sequence ID" value="MDK4882577.1"/>
    <property type="molecule type" value="Genomic_DNA"/>
</dbReference>
<dbReference type="Gene3D" id="3.20.20.30">
    <property type="entry name" value="Luciferase-like domain"/>
    <property type="match status" value="1"/>
</dbReference>
<dbReference type="AlphaFoldDB" id="A0A429LN26"/>
<dbReference type="InterPro" id="IPR051260">
    <property type="entry name" value="Diverse_substr_monoxygenases"/>
</dbReference>
<name>A0A429LN26_ACIBA</name>
<dbReference type="GO" id="GO:0004497">
    <property type="term" value="F:monooxygenase activity"/>
    <property type="evidence" value="ECO:0007669"/>
    <property type="project" value="UniProtKB-KW"/>
</dbReference>
<evidence type="ECO:0000313" key="9">
    <source>
        <dbReference type="EMBL" id="MEC5496729.1"/>
    </source>
</evidence>